<feature type="compositionally biased region" description="Basic and acidic residues" evidence="1">
    <location>
        <begin position="34"/>
        <end position="51"/>
    </location>
</feature>
<feature type="compositionally biased region" description="Low complexity" evidence="1">
    <location>
        <begin position="218"/>
        <end position="228"/>
    </location>
</feature>
<keyword evidence="2" id="KW-1133">Transmembrane helix</keyword>
<dbReference type="KEGG" id="sdv:BN159_5949"/>
<evidence type="ECO:0000256" key="2">
    <source>
        <dbReference type="SAM" id="Phobius"/>
    </source>
</evidence>
<feature type="region of interest" description="Disordered" evidence="1">
    <location>
        <begin position="146"/>
        <end position="266"/>
    </location>
</feature>
<feature type="region of interest" description="Disordered" evidence="1">
    <location>
        <begin position="31"/>
        <end position="118"/>
    </location>
</feature>
<feature type="compositionally biased region" description="Acidic residues" evidence="1">
    <location>
        <begin position="89"/>
        <end position="100"/>
    </location>
</feature>
<feature type="transmembrane region" description="Helical" evidence="2">
    <location>
        <begin position="123"/>
        <end position="143"/>
    </location>
</feature>
<feature type="compositionally biased region" description="Basic and acidic residues" evidence="1">
    <location>
        <begin position="197"/>
        <end position="213"/>
    </location>
</feature>
<keyword evidence="2" id="KW-0472">Membrane</keyword>
<evidence type="ECO:0000313" key="4">
    <source>
        <dbReference type="Proteomes" id="UP000008043"/>
    </source>
</evidence>
<feature type="compositionally biased region" description="Basic residues" evidence="1">
    <location>
        <begin position="70"/>
        <end position="79"/>
    </location>
</feature>
<keyword evidence="4" id="KW-1185">Reference proteome</keyword>
<reference evidence="3 4" key="1">
    <citation type="journal article" date="2012" name="J. Bacteriol.">
        <title>Genome sequence of the bacterium Streptomyces davawensis JCM 4913 and heterologous production of the unique antibiotic roseoflavin.</title>
        <authorList>
            <person name="Jankowitsch F."/>
            <person name="Schwarz J."/>
            <person name="Ruckert C."/>
            <person name="Gust B."/>
            <person name="Szczepanowski R."/>
            <person name="Blom J."/>
            <person name="Pelzer S."/>
            <person name="Kalinowski J."/>
            <person name="Mack M."/>
        </authorList>
    </citation>
    <scope>NUCLEOTIDE SEQUENCE [LARGE SCALE GENOMIC DNA]</scope>
    <source>
        <strain evidence="4">DSM 101723 / JCM 4913 / KCC S-0913 / 768</strain>
    </source>
</reference>
<feature type="compositionally biased region" description="Low complexity" evidence="1">
    <location>
        <begin position="152"/>
        <end position="196"/>
    </location>
</feature>
<sequence length="266" mass="27737">MDYCHPCRRHLNGALACPGCGAPVEQLRAYASEEASRTDPYDTYDEPERVPEPVAVGATTEAARPEGRAAARRAARGRRGRVEQAYEPEGGEDGYEDEASEGTGTSRRDRKAAAHRRRRRRTVLIAAGFILAAGGLSLAELGLDAPGSTPNPAAAGDASPDGGAESEAGESAEPTSGTPDTPASASPSTSASPSPSKSEKGKESEKPEDEPTKDAQSATGGAAPVTPEAPEPTEADPKPTPTAEPTKQEPEPEPSETCTRFLWWCS</sequence>
<protein>
    <submittedName>
        <fullName evidence="3">Putative membrane protein</fullName>
    </submittedName>
</protein>
<keyword evidence="2" id="KW-0812">Transmembrane</keyword>
<dbReference type="eggNOG" id="ENOG502ZQJI">
    <property type="taxonomic scope" value="Bacteria"/>
</dbReference>
<proteinExistence type="predicted"/>
<name>K4RAE6_STRDJ</name>
<dbReference type="RefSeq" id="WP_015660664.1">
    <property type="nucleotide sequence ID" value="NC_020504.1"/>
</dbReference>
<feature type="compositionally biased region" description="Basic residues" evidence="1">
    <location>
        <begin position="108"/>
        <end position="118"/>
    </location>
</feature>
<dbReference type="OrthoDB" id="4339139at2"/>
<evidence type="ECO:0000313" key="3">
    <source>
        <dbReference type="EMBL" id="CCK30328.1"/>
    </source>
</evidence>
<dbReference type="PATRIC" id="fig|1214101.3.peg.6032"/>
<dbReference type="STRING" id="1214101.BN159_5949"/>
<organism evidence="3 4">
    <name type="scientific">Streptomyces davaonensis (strain DSM 101723 / JCM 4913 / KCC S-0913 / 768)</name>
    <dbReference type="NCBI Taxonomy" id="1214101"/>
    <lineage>
        <taxon>Bacteria</taxon>
        <taxon>Bacillati</taxon>
        <taxon>Actinomycetota</taxon>
        <taxon>Actinomycetes</taxon>
        <taxon>Kitasatosporales</taxon>
        <taxon>Streptomycetaceae</taxon>
        <taxon>Streptomyces</taxon>
    </lineage>
</organism>
<dbReference type="AlphaFoldDB" id="K4RAE6"/>
<accession>K4RAE6</accession>
<dbReference type="Proteomes" id="UP000008043">
    <property type="component" value="Chromosome"/>
</dbReference>
<dbReference type="HOGENOM" id="CLU_080172_0_0_11"/>
<dbReference type="EMBL" id="HE971709">
    <property type="protein sequence ID" value="CCK30328.1"/>
    <property type="molecule type" value="Genomic_DNA"/>
</dbReference>
<gene>
    <name evidence="3" type="ORF">BN159_5949</name>
</gene>
<evidence type="ECO:0000256" key="1">
    <source>
        <dbReference type="SAM" id="MobiDB-lite"/>
    </source>
</evidence>